<evidence type="ECO:0000313" key="6">
    <source>
        <dbReference type="EMBL" id="CAK0822139.1"/>
    </source>
</evidence>
<evidence type="ECO:0000256" key="2">
    <source>
        <dbReference type="ARBA" id="ARBA00005407"/>
    </source>
</evidence>
<comment type="subcellular location">
    <subcellularLocation>
        <location evidence="1">Nucleus</location>
    </subcellularLocation>
</comment>
<dbReference type="Proteomes" id="UP001189429">
    <property type="component" value="Unassembled WGS sequence"/>
</dbReference>
<dbReference type="PROSITE" id="PS00028">
    <property type="entry name" value="ZINC_FINGER_C2H2_1"/>
    <property type="match status" value="1"/>
</dbReference>
<evidence type="ECO:0000256" key="1">
    <source>
        <dbReference type="ARBA" id="ARBA00004123"/>
    </source>
</evidence>
<keyword evidence="7" id="KW-1185">Reference proteome</keyword>
<dbReference type="InterPro" id="IPR039727">
    <property type="entry name" value="SE/Ars2"/>
</dbReference>
<dbReference type="PROSITE" id="PS50157">
    <property type="entry name" value="ZINC_FINGER_C2H2_2"/>
    <property type="match status" value="1"/>
</dbReference>
<feature type="domain" description="C2H2-type" evidence="5">
    <location>
        <begin position="112"/>
        <end position="140"/>
    </location>
</feature>
<dbReference type="PANTHER" id="PTHR13165:SF0">
    <property type="entry name" value="SERRATE RNA EFFECTOR MOLECULE HOMOLOG"/>
    <property type="match status" value="1"/>
</dbReference>
<evidence type="ECO:0000259" key="5">
    <source>
        <dbReference type="PROSITE" id="PS50157"/>
    </source>
</evidence>
<dbReference type="EMBL" id="CAUYUJ010007845">
    <property type="protein sequence ID" value="CAK0822139.1"/>
    <property type="molecule type" value="Genomic_DNA"/>
</dbReference>
<evidence type="ECO:0000256" key="3">
    <source>
        <dbReference type="ARBA" id="ARBA00023242"/>
    </source>
</evidence>
<dbReference type="Gene3D" id="3.30.160.60">
    <property type="entry name" value="Classic Zinc Finger"/>
    <property type="match status" value="1"/>
</dbReference>
<keyword evidence="4" id="KW-0479">Metal-binding</keyword>
<dbReference type="Pfam" id="PF04959">
    <property type="entry name" value="ARS2"/>
    <property type="match status" value="1"/>
</dbReference>
<reference evidence="6" key="1">
    <citation type="submission" date="2023-10" db="EMBL/GenBank/DDBJ databases">
        <authorList>
            <person name="Chen Y."/>
            <person name="Shah S."/>
            <person name="Dougan E. K."/>
            <person name="Thang M."/>
            <person name="Chan C."/>
        </authorList>
    </citation>
    <scope>NUCLEOTIDE SEQUENCE [LARGE SCALE GENOMIC DNA]</scope>
</reference>
<protein>
    <recommendedName>
        <fullName evidence="5">C2H2-type domain-containing protein</fullName>
    </recommendedName>
</protein>
<gene>
    <name evidence="6" type="ORF">PCOR1329_LOCUS23232</name>
</gene>
<organism evidence="6 7">
    <name type="scientific">Prorocentrum cordatum</name>
    <dbReference type="NCBI Taxonomy" id="2364126"/>
    <lineage>
        <taxon>Eukaryota</taxon>
        <taxon>Sar</taxon>
        <taxon>Alveolata</taxon>
        <taxon>Dinophyceae</taxon>
        <taxon>Prorocentrales</taxon>
        <taxon>Prorocentraceae</taxon>
        <taxon>Prorocentrum</taxon>
    </lineage>
</organism>
<comment type="caution">
    <text evidence="6">The sequence shown here is derived from an EMBL/GenBank/DDBJ whole genome shotgun (WGS) entry which is preliminary data.</text>
</comment>
<keyword evidence="4" id="KW-0862">Zinc</keyword>
<evidence type="ECO:0000313" key="7">
    <source>
        <dbReference type="Proteomes" id="UP001189429"/>
    </source>
</evidence>
<keyword evidence="3" id="KW-0539">Nucleus</keyword>
<feature type="non-terminal residue" evidence="6">
    <location>
        <position position="1"/>
    </location>
</feature>
<evidence type="ECO:0000256" key="4">
    <source>
        <dbReference type="PROSITE-ProRule" id="PRU00042"/>
    </source>
</evidence>
<keyword evidence="4" id="KW-0863">Zinc-finger</keyword>
<sequence length="171" mass="19571">RSCSEEAKLDLRVLYLRRVHHFCFYAAEWCPDEWELRERCGTGMVRTAVEEDAGAVKPGPWTDAHEKRLAAFLETSGLKQPIPMSSDEQVTLKEKSTELLEEKTKQIAEGKYQCTACSKLFRGPEFVHKHLRKIHTDLFEAMQKDIYAEAARKAFLANPIRSAGMQQRTVA</sequence>
<dbReference type="InterPro" id="IPR013087">
    <property type="entry name" value="Znf_C2H2_type"/>
</dbReference>
<dbReference type="PANTHER" id="PTHR13165">
    <property type="entry name" value="ARSENITE-RESISTANCE PROTEIN 2"/>
    <property type="match status" value="1"/>
</dbReference>
<proteinExistence type="inferred from homology"/>
<comment type="similarity">
    <text evidence="2">Belongs to the ARS2 family.</text>
</comment>
<name>A0ABN9RS96_9DINO</name>
<accession>A0ABN9RS96</accession>
<dbReference type="InterPro" id="IPR007042">
    <property type="entry name" value="SERRATE/Ars2_C"/>
</dbReference>